<evidence type="ECO:0000256" key="2">
    <source>
        <dbReference type="SAM" id="MobiDB-lite"/>
    </source>
</evidence>
<feature type="region of interest" description="Disordered" evidence="2">
    <location>
        <begin position="290"/>
        <end position="328"/>
    </location>
</feature>
<reference evidence="4" key="1">
    <citation type="journal article" date="2014" name="Nucleic Acids Res.">
        <title>The evolutionary dynamics of variant antigen genes in Babesia reveal a history of genomic innovation underlying host-parasite interaction.</title>
        <authorList>
            <person name="Jackson A.P."/>
            <person name="Otto T.D."/>
            <person name="Darby A."/>
            <person name="Ramaprasad A."/>
            <person name="Xia D."/>
            <person name="Echaide I.E."/>
            <person name="Farber M."/>
            <person name="Gahlot S."/>
            <person name="Gamble J."/>
            <person name="Gupta D."/>
            <person name="Gupta Y."/>
            <person name="Jackson L."/>
            <person name="Malandrin L."/>
            <person name="Malas T.B."/>
            <person name="Moussa E."/>
            <person name="Nair M."/>
            <person name="Reid A.J."/>
            <person name="Sanders M."/>
            <person name="Sharma J."/>
            <person name="Tracey A."/>
            <person name="Quail M.A."/>
            <person name="Weir W."/>
            <person name="Wastling J.M."/>
            <person name="Hall N."/>
            <person name="Willadsen P."/>
            <person name="Lingelbach K."/>
            <person name="Shiels B."/>
            <person name="Tait A."/>
            <person name="Berriman M."/>
            <person name="Allred D.R."/>
            <person name="Pain A."/>
        </authorList>
    </citation>
    <scope>NUCLEOTIDE SEQUENCE [LARGE SCALE GENOMIC DNA]</scope>
    <source>
        <strain evidence="4">Bond</strain>
    </source>
</reference>
<dbReference type="EMBL" id="LK391707">
    <property type="protein sequence ID" value="CDR94477.1"/>
    <property type="molecule type" value="Genomic_DNA"/>
</dbReference>
<protein>
    <submittedName>
        <fullName evidence="3">Uncharacterized protein</fullName>
    </submittedName>
</protein>
<dbReference type="Proteomes" id="UP000033188">
    <property type="component" value="Chromosome 1"/>
</dbReference>
<evidence type="ECO:0000313" key="4">
    <source>
        <dbReference type="Proteomes" id="UP000033188"/>
    </source>
</evidence>
<keyword evidence="1" id="KW-0175">Coiled coil</keyword>
<evidence type="ECO:0000256" key="1">
    <source>
        <dbReference type="SAM" id="Coils"/>
    </source>
</evidence>
<dbReference type="RefSeq" id="XP_012766663.1">
    <property type="nucleotide sequence ID" value="XM_012911209.1"/>
</dbReference>
<feature type="compositionally biased region" description="Basic residues" evidence="2">
    <location>
        <begin position="290"/>
        <end position="303"/>
    </location>
</feature>
<sequence>MGVPSVHCEDKPQGLRVLVAHWKRFFLNRSKSGILKDLDCQYREEEGVPILSAAEQDRVGEVTDSVQQGDALTPQTDVGSNAAGDGDLSVDVKALNETLPEEGAQCIEMVELSSENTVATGEVTSLGIDEESVDSVDNAGKQLVASCHIKSEEENAPPEEDLLERESVESYDYTRTEDSMTEVSYCSADDTSIEGVARNDDSGDSLVSSASSFESDWQPRKVKKRVNPALQSKGCFGFTLIIALSRLFWRLHRRPARRVRSVMRDKITPMTSGVVLNIASVDEYEGRRSRCQTARKRPYVQHRRQLDASTSSAQSDDSRGNWTSISNADSGEVEGNGLLAKLIHKKDQMKYALEDYRRKIKLLQRQVNHNSGVGLAYNISRSRVLYDLDEAVC</sequence>
<dbReference type="GeneID" id="24563018"/>
<keyword evidence="4" id="KW-1185">Reference proteome</keyword>
<gene>
    <name evidence="3" type="ORF">BBBOND_0107750</name>
</gene>
<feature type="region of interest" description="Disordered" evidence="2">
    <location>
        <begin position="66"/>
        <end position="85"/>
    </location>
</feature>
<dbReference type="VEuPathDB" id="PiroplasmaDB:BBBOND_0107750"/>
<dbReference type="AlphaFoldDB" id="A0A061D303"/>
<organism evidence="3 4">
    <name type="scientific">Babesia bigemina</name>
    <dbReference type="NCBI Taxonomy" id="5866"/>
    <lineage>
        <taxon>Eukaryota</taxon>
        <taxon>Sar</taxon>
        <taxon>Alveolata</taxon>
        <taxon>Apicomplexa</taxon>
        <taxon>Aconoidasida</taxon>
        <taxon>Piroplasmida</taxon>
        <taxon>Babesiidae</taxon>
        <taxon>Babesia</taxon>
    </lineage>
</organism>
<feature type="coiled-coil region" evidence="1">
    <location>
        <begin position="339"/>
        <end position="366"/>
    </location>
</feature>
<proteinExistence type="predicted"/>
<dbReference type="KEGG" id="bbig:BBBOND_0107750"/>
<name>A0A061D303_BABBI</name>
<dbReference type="OrthoDB" id="10465405at2759"/>
<evidence type="ECO:0000313" key="3">
    <source>
        <dbReference type="EMBL" id="CDR94477.1"/>
    </source>
</evidence>
<accession>A0A061D303</accession>
<feature type="compositionally biased region" description="Polar residues" evidence="2">
    <location>
        <begin position="66"/>
        <end position="79"/>
    </location>
</feature>